<keyword evidence="2" id="KW-1185">Reference proteome</keyword>
<reference evidence="1 2" key="1">
    <citation type="submission" date="2009-04" db="EMBL/GenBank/DDBJ databases">
        <authorList>
            <person name="Sebastian Y."/>
            <person name="Madupu R."/>
            <person name="Durkin A.S."/>
            <person name="Torralba M."/>
            <person name="Methe B."/>
            <person name="Sutton G.G."/>
            <person name="Strausberg R.L."/>
            <person name="Nelson K.E."/>
        </authorList>
    </citation>
    <scope>NUCLEOTIDE SEQUENCE [LARGE SCALE GENOMIC DNA]</scope>
    <source>
        <strain evidence="2">ATCC 35406 / BCRC 14492 / JCM 8526 / NCTC 13058 / HG 370</strain>
    </source>
</reference>
<dbReference type="STRING" id="553175.POREN0001_1171"/>
<evidence type="ECO:0000313" key="1">
    <source>
        <dbReference type="EMBL" id="EEN83654.1"/>
    </source>
</evidence>
<dbReference type="eggNOG" id="ENOG502Z7XW">
    <property type="taxonomic scope" value="Bacteria"/>
</dbReference>
<dbReference type="AlphaFoldDB" id="C3J7S9"/>
<evidence type="ECO:0008006" key="3">
    <source>
        <dbReference type="Google" id="ProtNLM"/>
    </source>
</evidence>
<organism evidence="1 2">
    <name type="scientific">Porphyromonas endodontalis (strain ATCC 35406 / DSM 24491 / JCM 8526 / CCUG 16442 / BCRC 14492 / NCTC 13058 / HG 370)</name>
    <name type="common">Bacteroides endodontalis</name>
    <dbReference type="NCBI Taxonomy" id="553175"/>
    <lineage>
        <taxon>Bacteria</taxon>
        <taxon>Pseudomonadati</taxon>
        <taxon>Bacteroidota</taxon>
        <taxon>Bacteroidia</taxon>
        <taxon>Bacteroidales</taxon>
        <taxon>Porphyromonadaceae</taxon>
        <taxon>Porphyromonas</taxon>
    </lineage>
</organism>
<dbReference type="InterPro" id="IPR021272">
    <property type="entry name" value="DUF2851"/>
</dbReference>
<gene>
    <name evidence="1" type="ORF">POREN0001_1171</name>
</gene>
<proteinExistence type="predicted"/>
<comment type="caution">
    <text evidence="1">The sequence shown here is derived from an EMBL/GenBank/DDBJ whole genome shotgun (WGS) entry which is preliminary data.</text>
</comment>
<dbReference type="EMBL" id="ACNN01000005">
    <property type="protein sequence ID" value="EEN83654.1"/>
    <property type="molecule type" value="Genomic_DNA"/>
</dbReference>
<sequence>MAGGKGDGGEVVLQTAWLRRFYHSLHFYHIEPSEADSSSAIEVLYPGEINLDGGPDFFNARLRIGSIVWAGNVEVHRKASEWLKHKHHLDPAYDSTILHVVVENDLPIYSRLTGAPLFTCVMDLRPIDLQRAEDYLQHQGAIPCSERELDPLPISWHSWSQSLFAKRIIAKAQRFISLYETSGSDLGSVLHLLLLRYLGSRVNNEAFEQVARSLPLRVIRKHTDRLPMLEALYLGQAALLEGAPMDSYQEDLAERYRFLHTKYQLTPIPRGEVRLLRLRPSAFPHRRLAYMAALRHRYPLLESELMRITNTHELQQLLDVPPSDYWQLHYTFGAEAEKALASLSTSTIDSLFLNVLIPFPLLDAYAHGVEPSAEALEEAWARASKLKPEKNSITNRFAAIKLPQEHAAHSQAALELWESLCSHRSCYLCPLGRKLFSHSATL</sequence>
<dbReference type="RefSeq" id="WP_004332121.1">
    <property type="nucleotide sequence ID" value="NZ_ACNN01000005.1"/>
</dbReference>
<accession>C3J7S9</accession>
<dbReference type="Pfam" id="PF11013">
    <property type="entry name" value="DUF2851"/>
    <property type="match status" value="1"/>
</dbReference>
<name>C3J7S9_POREA</name>
<evidence type="ECO:0000313" key="2">
    <source>
        <dbReference type="Proteomes" id="UP000004295"/>
    </source>
</evidence>
<dbReference type="Proteomes" id="UP000004295">
    <property type="component" value="Unassembled WGS sequence"/>
</dbReference>
<dbReference type="GeneID" id="93365492"/>
<protein>
    <recommendedName>
        <fullName evidence="3">DUF2851 domain-containing protein</fullName>
    </recommendedName>
</protein>